<comment type="caution">
    <text evidence="6">The sequence shown here is derived from an EMBL/GenBank/DDBJ whole genome shotgun (WGS) entry which is preliminary data.</text>
</comment>
<dbReference type="GO" id="GO:0016020">
    <property type="term" value="C:membrane"/>
    <property type="evidence" value="ECO:0007669"/>
    <property type="project" value="UniProtKB-SubCell"/>
</dbReference>
<dbReference type="InterPro" id="IPR032808">
    <property type="entry name" value="DoxX"/>
</dbReference>
<dbReference type="Pfam" id="PF07681">
    <property type="entry name" value="DoxX"/>
    <property type="match status" value="1"/>
</dbReference>
<evidence type="ECO:0000313" key="7">
    <source>
        <dbReference type="Proteomes" id="UP000473325"/>
    </source>
</evidence>
<sequence>MPLSRLIARPLLAAGFVVGGVSALRSAPQHAEKAAPVADRVVPAAKQAGIPLPEDPLALVRLNAGVQIAAGLALATGRAPRISSLVLAASLVPTTIAGHPFWAASDPSERGAHLLHFAKNSSMLGGLLIAAGDTEGKPGVAWRARRAAKDTRREAKHLARDARREAKHLASAAKREARLAKARAT</sequence>
<comment type="subcellular location">
    <subcellularLocation>
        <location evidence="1">Membrane</location>
        <topology evidence="1">Multi-pass membrane protein</topology>
    </subcellularLocation>
</comment>
<keyword evidence="2" id="KW-0812">Transmembrane</keyword>
<evidence type="ECO:0000256" key="1">
    <source>
        <dbReference type="ARBA" id="ARBA00004141"/>
    </source>
</evidence>
<gene>
    <name evidence="6" type="ORF">GRQ65_19300</name>
</gene>
<organism evidence="6 7">
    <name type="scientific">Nocardioides flavescens</name>
    <dbReference type="NCBI Taxonomy" id="2691959"/>
    <lineage>
        <taxon>Bacteria</taxon>
        <taxon>Bacillati</taxon>
        <taxon>Actinomycetota</taxon>
        <taxon>Actinomycetes</taxon>
        <taxon>Propionibacteriales</taxon>
        <taxon>Nocardioidaceae</taxon>
        <taxon>Nocardioides</taxon>
    </lineage>
</organism>
<dbReference type="EMBL" id="WUEK01000014">
    <property type="protein sequence ID" value="MXG91693.1"/>
    <property type="molecule type" value="Genomic_DNA"/>
</dbReference>
<reference evidence="6 7" key="1">
    <citation type="submission" date="2019-12" db="EMBL/GenBank/DDBJ databases">
        <authorList>
            <person name="Kun Z."/>
        </authorList>
    </citation>
    <scope>NUCLEOTIDE SEQUENCE [LARGE SCALE GENOMIC DNA]</scope>
    <source>
        <strain evidence="6 7">YIM 123512</strain>
    </source>
</reference>
<feature type="region of interest" description="Disordered" evidence="5">
    <location>
        <begin position="147"/>
        <end position="185"/>
    </location>
</feature>
<evidence type="ECO:0000256" key="2">
    <source>
        <dbReference type="ARBA" id="ARBA00022692"/>
    </source>
</evidence>
<accession>A0A6L7EW98</accession>
<dbReference type="RefSeq" id="WP_160879624.1">
    <property type="nucleotide sequence ID" value="NZ_WUEK01000014.1"/>
</dbReference>
<proteinExistence type="predicted"/>
<dbReference type="AlphaFoldDB" id="A0A6L7EW98"/>
<keyword evidence="3" id="KW-1133">Transmembrane helix</keyword>
<evidence type="ECO:0000313" key="6">
    <source>
        <dbReference type="EMBL" id="MXG91693.1"/>
    </source>
</evidence>
<evidence type="ECO:0000256" key="3">
    <source>
        <dbReference type="ARBA" id="ARBA00022989"/>
    </source>
</evidence>
<feature type="compositionally biased region" description="Basic and acidic residues" evidence="5">
    <location>
        <begin position="147"/>
        <end position="179"/>
    </location>
</feature>
<dbReference type="Proteomes" id="UP000473325">
    <property type="component" value="Unassembled WGS sequence"/>
</dbReference>
<evidence type="ECO:0000256" key="4">
    <source>
        <dbReference type="ARBA" id="ARBA00023136"/>
    </source>
</evidence>
<name>A0A6L7EW98_9ACTN</name>
<keyword evidence="4" id="KW-0472">Membrane</keyword>
<keyword evidence="7" id="KW-1185">Reference proteome</keyword>
<evidence type="ECO:0000256" key="5">
    <source>
        <dbReference type="SAM" id="MobiDB-lite"/>
    </source>
</evidence>
<protein>
    <submittedName>
        <fullName evidence="6">DoxX family membrane protein</fullName>
    </submittedName>
</protein>